<organism evidence="2 3">
    <name type="scientific">Gaopeijia maritima</name>
    <dbReference type="NCBI Taxonomy" id="3119007"/>
    <lineage>
        <taxon>Bacteria</taxon>
        <taxon>Pseudomonadati</taxon>
        <taxon>Gemmatimonadota</taxon>
        <taxon>Longimicrobiia</taxon>
        <taxon>Gaopeijiales</taxon>
        <taxon>Gaopeijiaceae</taxon>
        <taxon>Gaopeijia</taxon>
    </lineage>
</organism>
<evidence type="ECO:0000313" key="3">
    <source>
        <dbReference type="Proteomes" id="UP001484239"/>
    </source>
</evidence>
<reference evidence="2 3" key="1">
    <citation type="submission" date="2024-02" db="EMBL/GenBank/DDBJ databases">
        <title>A novel Gemmatimonadota bacterium.</title>
        <authorList>
            <person name="Du Z.-J."/>
            <person name="Ye Y.-Q."/>
        </authorList>
    </citation>
    <scope>NUCLEOTIDE SEQUENCE [LARGE SCALE GENOMIC DNA]</scope>
    <source>
        <strain evidence="2 3">DH-20</strain>
    </source>
</reference>
<dbReference type="InterPro" id="IPR005149">
    <property type="entry name" value="Tscrpt_reg_PadR_N"/>
</dbReference>
<dbReference type="InterPro" id="IPR036388">
    <property type="entry name" value="WH-like_DNA-bd_sf"/>
</dbReference>
<dbReference type="SUPFAM" id="SSF46785">
    <property type="entry name" value="Winged helix' DNA-binding domain"/>
    <property type="match status" value="1"/>
</dbReference>
<comment type="caution">
    <text evidence="2">The sequence shown here is derived from an EMBL/GenBank/DDBJ whole genome shotgun (WGS) entry which is preliminary data.</text>
</comment>
<dbReference type="Proteomes" id="UP001484239">
    <property type="component" value="Unassembled WGS sequence"/>
</dbReference>
<name>A0ABU9EB18_9BACT</name>
<dbReference type="Gene3D" id="1.10.10.10">
    <property type="entry name" value="Winged helix-like DNA-binding domain superfamily/Winged helix DNA-binding domain"/>
    <property type="match status" value="1"/>
</dbReference>
<dbReference type="Pfam" id="PF03551">
    <property type="entry name" value="PadR"/>
    <property type="match status" value="1"/>
</dbReference>
<evidence type="ECO:0000259" key="1">
    <source>
        <dbReference type="Pfam" id="PF03551"/>
    </source>
</evidence>
<dbReference type="EMBL" id="JBBHLI010000003">
    <property type="protein sequence ID" value="MEK9500750.1"/>
    <property type="molecule type" value="Genomic_DNA"/>
</dbReference>
<dbReference type="InterPro" id="IPR036390">
    <property type="entry name" value="WH_DNA-bd_sf"/>
</dbReference>
<keyword evidence="3" id="KW-1185">Reference proteome</keyword>
<gene>
    <name evidence="2" type="ORF">WI372_07165</name>
</gene>
<protein>
    <submittedName>
        <fullName evidence="2">Helix-turn-helix transcriptional regulator</fullName>
    </submittedName>
</protein>
<proteinExistence type="predicted"/>
<evidence type="ECO:0000313" key="2">
    <source>
        <dbReference type="EMBL" id="MEK9500750.1"/>
    </source>
</evidence>
<sequence length="107" mass="11856">MARDGLGDLEHQTMLALLQVGDDAYTAPIVEELATRTGRETSVAAAYIVLRRLEEKGLVRSEMRGPGDEGGRDRRHFTVTESGLERLQQARARYTALWDGLDATLGR</sequence>
<accession>A0ABU9EB18</accession>
<dbReference type="RefSeq" id="WP_405279760.1">
    <property type="nucleotide sequence ID" value="NZ_CP144380.1"/>
</dbReference>
<feature type="domain" description="Transcription regulator PadR N-terminal" evidence="1">
    <location>
        <begin position="15"/>
        <end position="88"/>
    </location>
</feature>